<reference evidence="6 7" key="1">
    <citation type="journal article" date="2023" name="bioRxiv">
        <title>Conserved and derived expression patterns and positive selection on dental genes reveal complex evolutionary context of ever-growing rodent molars.</title>
        <authorList>
            <person name="Calamari Z.T."/>
            <person name="Song A."/>
            <person name="Cohen E."/>
            <person name="Akter M."/>
            <person name="Roy R.D."/>
            <person name="Hallikas O."/>
            <person name="Christensen M.M."/>
            <person name="Li P."/>
            <person name="Marangoni P."/>
            <person name="Jernvall J."/>
            <person name="Klein O.D."/>
        </authorList>
    </citation>
    <scope>NUCLEOTIDE SEQUENCE [LARGE SCALE GENOMIC DNA]</scope>
    <source>
        <strain evidence="6">V071</strain>
    </source>
</reference>
<dbReference type="GO" id="GO:0005840">
    <property type="term" value="C:ribosome"/>
    <property type="evidence" value="ECO:0007669"/>
    <property type="project" value="UniProtKB-KW"/>
</dbReference>
<dbReference type="EMBL" id="JBBHLL010000038">
    <property type="protein sequence ID" value="KAK7825712.1"/>
    <property type="molecule type" value="Genomic_DNA"/>
</dbReference>
<protein>
    <recommendedName>
        <fullName evidence="4">Ribosomal protein</fullName>
    </recommendedName>
</protein>
<dbReference type="CDD" id="cd00403">
    <property type="entry name" value="Ribosomal_L1"/>
    <property type="match status" value="1"/>
</dbReference>
<keyword evidence="3 4" id="KW-0687">Ribonucleoprotein</keyword>
<dbReference type="Pfam" id="PF00687">
    <property type="entry name" value="Ribosomal_L1"/>
    <property type="match status" value="1"/>
</dbReference>
<accession>A0AAW0JGB4</accession>
<gene>
    <name evidence="6" type="ORF">U0070_012957</name>
</gene>
<evidence type="ECO:0000256" key="1">
    <source>
        <dbReference type="ARBA" id="ARBA00010531"/>
    </source>
</evidence>
<dbReference type="GO" id="GO:1990904">
    <property type="term" value="C:ribonucleoprotein complex"/>
    <property type="evidence" value="ECO:0007669"/>
    <property type="project" value="UniProtKB-KW"/>
</dbReference>
<comment type="caution">
    <text evidence="6">The sequence shown here is derived from an EMBL/GenBank/DDBJ whole genome shotgun (WGS) entry which is preliminary data.</text>
</comment>
<evidence type="ECO:0000256" key="2">
    <source>
        <dbReference type="ARBA" id="ARBA00022980"/>
    </source>
</evidence>
<keyword evidence="2 4" id="KW-0689">Ribosomal protein</keyword>
<evidence type="ECO:0000313" key="7">
    <source>
        <dbReference type="Proteomes" id="UP001488838"/>
    </source>
</evidence>
<dbReference type="InterPro" id="IPR023673">
    <property type="entry name" value="Ribosomal_uL1_CS"/>
</dbReference>
<organism evidence="6 7">
    <name type="scientific">Myodes glareolus</name>
    <name type="common">Bank vole</name>
    <name type="synonym">Clethrionomys glareolus</name>
    <dbReference type="NCBI Taxonomy" id="447135"/>
    <lineage>
        <taxon>Eukaryota</taxon>
        <taxon>Metazoa</taxon>
        <taxon>Chordata</taxon>
        <taxon>Craniata</taxon>
        <taxon>Vertebrata</taxon>
        <taxon>Euteleostomi</taxon>
        <taxon>Mammalia</taxon>
        <taxon>Eutheria</taxon>
        <taxon>Euarchontoglires</taxon>
        <taxon>Glires</taxon>
        <taxon>Rodentia</taxon>
        <taxon>Myomorpha</taxon>
        <taxon>Muroidea</taxon>
        <taxon>Cricetidae</taxon>
        <taxon>Arvicolinae</taxon>
        <taxon>Myodes</taxon>
    </lineage>
</organism>
<keyword evidence="5" id="KW-1133">Transmembrane helix</keyword>
<name>A0AAW0JGB4_MYOGA</name>
<keyword evidence="5" id="KW-0812">Transmembrane</keyword>
<keyword evidence="5" id="KW-0472">Membrane</keyword>
<evidence type="ECO:0000256" key="4">
    <source>
        <dbReference type="RuleBase" id="RU000659"/>
    </source>
</evidence>
<dbReference type="InterPro" id="IPR023674">
    <property type="entry name" value="Ribosomal_uL1-like"/>
</dbReference>
<dbReference type="Proteomes" id="UP001488838">
    <property type="component" value="Unassembled WGS sequence"/>
</dbReference>
<keyword evidence="7" id="KW-1185">Reference proteome</keyword>
<dbReference type="InterPro" id="IPR016095">
    <property type="entry name" value="Ribosomal_uL1_3-a/b-sand"/>
</dbReference>
<dbReference type="SUPFAM" id="SSF56808">
    <property type="entry name" value="Ribosomal protein L1"/>
    <property type="match status" value="1"/>
</dbReference>
<dbReference type="AlphaFoldDB" id="A0AAW0JGB4"/>
<proteinExistence type="inferred from homology"/>
<sequence length="151" mass="16958">MTHRRTNISGLPSGFSTLLAPSSLCSRGHQLRDEAKEVGIPHTDIEVLKQFNKKKMLVKKLAKKYNAFLTSESLVKQIPCFLGPDLNKAGKFPSHHENMVVAVEVKSMIKFQVKKVLYLVIVVGYMKMADNNLVYNILLAVNFLVSSLKKN</sequence>
<comment type="similarity">
    <text evidence="1 4">Belongs to the universal ribosomal protein uL1 family.</text>
</comment>
<dbReference type="Gene3D" id="3.40.50.790">
    <property type="match status" value="1"/>
</dbReference>
<evidence type="ECO:0000256" key="5">
    <source>
        <dbReference type="SAM" id="Phobius"/>
    </source>
</evidence>
<dbReference type="InterPro" id="IPR028364">
    <property type="entry name" value="Ribosomal_uL1/biogenesis"/>
</dbReference>
<evidence type="ECO:0000313" key="6">
    <source>
        <dbReference type="EMBL" id="KAK7825712.1"/>
    </source>
</evidence>
<evidence type="ECO:0000256" key="3">
    <source>
        <dbReference type="ARBA" id="ARBA00023274"/>
    </source>
</evidence>
<feature type="transmembrane region" description="Helical" evidence="5">
    <location>
        <begin position="116"/>
        <end position="145"/>
    </location>
</feature>
<dbReference type="PROSITE" id="PS01199">
    <property type="entry name" value="RIBOSOMAL_L1"/>
    <property type="match status" value="1"/>
</dbReference>